<keyword evidence="1" id="KW-1133">Transmembrane helix</keyword>
<feature type="transmembrane region" description="Helical" evidence="1">
    <location>
        <begin position="59"/>
        <end position="78"/>
    </location>
</feature>
<organism evidence="2 3">
    <name type="scientific">Helicobacter valdiviensis</name>
    <dbReference type="NCBI Taxonomy" id="1458358"/>
    <lineage>
        <taxon>Bacteria</taxon>
        <taxon>Pseudomonadati</taxon>
        <taxon>Campylobacterota</taxon>
        <taxon>Epsilonproteobacteria</taxon>
        <taxon>Campylobacterales</taxon>
        <taxon>Helicobacteraceae</taxon>
        <taxon>Helicobacter</taxon>
    </lineage>
</organism>
<accession>A0A2W6NGC6</accession>
<protein>
    <submittedName>
        <fullName evidence="2">Uncharacterized protein</fullName>
    </submittedName>
</protein>
<dbReference type="AlphaFoldDB" id="A0A2W6NGC6"/>
<evidence type="ECO:0000313" key="3">
    <source>
        <dbReference type="Proteomes" id="UP000249746"/>
    </source>
</evidence>
<keyword evidence="1" id="KW-0472">Membrane</keyword>
<gene>
    <name evidence="2" type="ORF">B6S12_06130</name>
</gene>
<sequence>MFLCVFLSIKRFKSGYKLIDTQNLFFGFCLGFFIFIVSVLLSIALLYGESLLIYHHSKFMHFLVWQSLFLGLYLLCFLAQNVYKLWGKTRGYSQKKVYGMVFVIGAIALMLNFLPYVVEFFKRLGVL</sequence>
<name>A0A2W6NGC6_9HELI</name>
<dbReference type="RefSeq" id="WP_111229927.1">
    <property type="nucleotide sequence ID" value="NZ_NBIU01000015.1"/>
</dbReference>
<dbReference type="EMBL" id="NBIU01000015">
    <property type="protein sequence ID" value="PZT48040.1"/>
    <property type="molecule type" value="Genomic_DNA"/>
</dbReference>
<keyword evidence="3" id="KW-1185">Reference proteome</keyword>
<evidence type="ECO:0000313" key="2">
    <source>
        <dbReference type="EMBL" id="PZT48040.1"/>
    </source>
</evidence>
<feature type="transmembrane region" description="Helical" evidence="1">
    <location>
        <begin position="24"/>
        <end position="47"/>
    </location>
</feature>
<proteinExistence type="predicted"/>
<dbReference type="Proteomes" id="UP000249746">
    <property type="component" value="Unassembled WGS sequence"/>
</dbReference>
<evidence type="ECO:0000256" key="1">
    <source>
        <dbReference type="SAM" id="Phobius"/>
    </source>
</evidence>
<comment type="caution">
    <text evidence="2">The sequence shown here is derived from an EMBL/GenBank/DDBJ whole genome shotgun (WGS) entry which is preliminary data.</text>
</comment>
<feature type="transmembrane region" description="Helical" evidence="1">
    <location>
        <begin position="98"/>
        <end position="118"/>
    </location>
</feature>
<reference evidence="2 3" key="1">
    <citation type="submission" date="2017-03" db="EMBL/GenBank/DDBJ databases">
        <title>Genomic and clinical evidence uncovers the enterohepatic species Helicobacter valdiviensis as a potential human intestinal pathogen.</title>
        <authorList>
            <person name="Fresia P."/>
            <person name="Jara R."/>
            <person name="Sierra R."/>
            <person name="Ferres I."/>
            <person name="Greif G."/>
            <person name="Iraola G."/>
            <person name="Collado L."/>
        </authorList>
    </citation>
    <scope>NUCLEOTIDE SEQUENCE [LARGE SCALE GENOMIC DNA]</scope>
    <source>
        <strain evidence="2 3">WBE14</strain>
    </source>
</reference>
<keyword evidence="1" id="KW-0812">Transmembrane</keyword>